<evidence type="ECO:0000313" key="2">
    <source>
        <dbReference type="EMBL" id="GAI64866.1"/>
    </source>
</evidence>
<reference evidence="2" key="1">
    <citation type="journal article" date="2014" name="Front. Microbiol.">
        <title>High frequency of phylogenetically diverse reductive dehalogenase-homologous genes in deep subseafloor sedimentary metagenomes.</title>
        <authorList>
            <person name="Kawai M."/>
            <person name="Futagami T."/>
            <person name="Toyoda A."/>
            <person name="Takaki Y."/>
            <person name="Nishi S."/>
            <person name="Hori S."/>
            <person name="Arai W."/>
            <person name="Tsubouchi T."/>
            <person name="Morono Y."/>
            <person name="Uchiyama I."/>
            <person name="Ito T."/>
            <person name="Fujiyama A."/>
            <person name="Inagaki F."/>
            <person name="Takami H."/>
        </authorList>
    </citation>
    <scope>NUCLEOTIDE SEQUENCE</scope>
    <source>
        <strain evidence="2">Expedition CK06-06</strain>
    </source>
</reference>
<proteinExistence type="predicted"/>
<feature type="transmembrane region" description="Helical" evidence="1">
    <location>
        <begin position="12"/>
        <end position="31"/>
    </location>
</feature>
<feature type="transmembrane region" description="Helical" evidence="1">
    <location>
        <begin position="95"/>
        <end position="117"/>
    </location>
</feature>
<accession>X1RCX0</accession>
<keyword evidence="1" id="KW-1133">Transmembrane helix</keyword>
<sequence>VIIFNLDYPLHGFFHSYLGGAILALPLAIIMKQFRKYLSPLMSFFKLEQEITLKKILVASFAGIYIHILFDSPIYTDIQPLYPLVFNPFFRNTSAPGLMETMICIWCFIGALIFYISRLTYYKIKERPIDI</sequence>
<dbReference type="EMBL" id="BARW01004605">
    <property type="protein sequence ID" value="GAI64866.1"/>
    <property type="molecule type" value="Genomic_DNA"/>
</dbReference>
<keyword evidence="1" id="KW-0472">Membrane</keyword>
<protein>
    <recommendedName>
        <fullName evidence="3">Hydrolase</fullName>
    </recommendedName>
</protein>
<organism evidence="2">
    <name type="scientific">marine sediment metagenome</name>
    <dbReference type="NCBI Taxonomy" id="412755"/>
    <lineage>
        <taxon>unclassified sequences</taxon>
        <taxon>metagenomes</taxon>
        <taxon>ecological metagenomes</taxon>
    </lineage>
</organism>
<gene>
    <name evidence="2" type="ORF">S12H4_10660</name>
</gene>
<comment type="caution">
    <text evidence="2">The sequence shown here is derived from an EMBL/GenBank/DDBJ whole genome shotgun (WGS) entry which is preliminary data.</text>
</comment>
<evidence type="ECO:0000256" key="1">
    <source>
        <dbReference type="SAM" id="Phobius"/>
    </source>
</evidence>
<name>X1RCX0_9ZZZZ</name>
<feature type="non-terminal residue" evidence="2">
    <location>
        <position position="1"/>
    </location>
</feature>
<feature type="transmembrane region" description="Helical" evidence="1">
    <location>
        <begin position="52"/>
        <end position="75"/>
    </location>
</feature>
<evidence type="ECO:0008006" key="3">
    <source>
        <dbReference type="Google" id="ProtNLM"/>
    </source>
</evidence>
<dbReference type="AlphaFoldDB" id="X1RCX0"/>
<keyword evidence="1" id="KW-0812">Transmembrane</keyword>